<sequence length="201" mass="22626">MNQDKMDFKLHVRRSMQKDLNVIGDVNAYNSSSHGPLYNKAEAQQTESVDLLTTKTHTCVDGEPVIVDRYRANDSSTATLSRERPGWKKVRTTLASTFPPSSNSLSIQPMKYRVYVCTAAPDRAYAKMVWKQLDPDHILIPKDKIEERLFNGHSLERLDRVAGLGTYGTQPGYPTPDDGMPMAPMMFIVDDKVEVRISSCT</sequence>
<comment type="caution">
    <text evidence="1">The sequence shown here is derived from an EMBL/GenBank/DDBJ whole genome shotgun (WGS) entry which is preliminary data.</text>
</comment>
<evidence type="ECO:0000313" key="1">
    <source>
        <dbReference type="EMBL" id="KAK9863841.1"/>
    </source>
</evidence>
<protein>
    <submittedName>
        <fullName evidence="1">Uncharacterized protein</fullName>
    </submittedName>
</protein>
<organism evidence="1 2">
    <name type="scientific">Apatococcus fuscideae</name>
    <dbReference type="NCBI Taxonomy" id="2026836"/>
    <lineage>
        <taxon>Eukaryota</taxon>
        <taxon>Viridiplantae</taxon>
        <taxon>Chlorophyta</taxon>
        <taxon>core chlorophytes</taxon>
        <taxon>Trebouxiophyceae</taxon>
        <taxon>Chlorellales</taxon>
        <taxon>Chlorellaceae</taxon>
        <taxon>Apatococcus</taxon>
    </lineage>
</organism>
<gene>
    <name evidence="1" type="ORF">WJX84_003955</name>
</gene>
<dbReference type="Proteomes" id="UP001485043">
    <property type="component" value="Unassembled WGS sequence"/>
</dbReference>
<keyword evidence="2" id="KW-1185">Reference proteome</keyword>
<evidence type="ECO:0000313" key="2">
    <source>
        <dbReference type="Proteomes" id="UP001485043"/>
    </source>
</evidence>
<dbReference type="EMBL" id="JALJOV010000423">
    <property type="protein sequence ID" value="KAK9863841.1"/>
    <property type="molecule type" value="Genomic_DNA"/>
</dbReference>
<name>A0AAW1T475_9CHLO</name>
<dbReference type="AlphaFoldDB" id="A0AAW1T475"/>
<dbReference type="InterPro" id="IPR023214">
    <property type="entry name" value="HAD_sf"/>
</dbReference>
<accession>A0AAW1T475</accession>
<proteinExistence type="predicted"/>
<reference evidence="1 2" key="1">
    <citation type="journal article" date="2024" name="Nat. Commun.">
        <title>Phylogenomics reveals the evolutionary origins of lichenization in chlorophyte algae.</title>
        <authorList>
            <person name="Puginier C."/>
            <person name="Libourel C."/>
            <person name="Otte J."/>
            <person name="Skaloud P."/>
            <person name="Haon M."/>
            <person name="Grisel S."/>
            <person name="Petersen M."/>
            <person name="Berrin J.G."/>
            <person name="Delaux P.M."/>
            <person name="Dal Grande F."/>
            <person name="Keller J."/>
        </authorList>
    </citation>
    <scope>NUCLEOTIDE SEQUENCE [LARGE SCALE GENOMIC DNA]</scope>
    <source>
        <strain evidence="1 2">SAG 2523</strain>
    </source>
</reference>
<dbReference type="Gene3D" id="3.40.50.1000">
    <property type="entry name" value="HAD superfamily/HAD-like"/>
    <property type="match status" value="1"/>
</dbReference>